<comment type="caution">
    <text evidence="1">The sequence shown here is derived from an EMBL/GenBank/DDBJ whole genome shotgun (WGS) entry which is preliminary data.</text>
</comment>
<dbReference type="Proteomes" id="UP000327493">
    <property type="component" value="Chromosome 19"/>
</dbReference>
<organism evidence="1 2">
    <name type="scientific">Etheostoma spectabile</name>
    <name type="common">orangethroat darter</name>
    <dbReference type="NCBI Taxonomy" id="54343"/>
    <lineage>
        <taxon>Eukaryota</taxon>
        <taxon>Metazoa</taxon>
        <taxon>Chordata</taxon>
        <taxon>Craniata</taxon>
        <taxon>Vertebrata</taxon>
        <taxon>Euteleostomi</taxon>
        <taxon>Actinopterygii</taxon>
        <taxon>Neopterygii</taxon>
        <taxon>Teleostei</taxon>
        <taxon>Neoteleostei</taxon>
        <taxon>Acanthomorphata</taxon>
        <taxon>Eupercaria</taxon>
        <taxon>Perciformes</taxon>
        <taxon>Percoidei</taxon>
        <taxon>Percidae</taxon>
        <taxon>Etheostomatinae</taxon>
        <taxon>Etheostoma</taxon>
    </lineage>
</organism>
<evidence type="ECO:0000313" key="1">
    <source>
        <dbReference type="EMBL" id="KAA8582754.1"/>
    </source>
</evidence>
<dbReference type="EMBL" id="VOFY01000019">
    <property type="protein sequence ID" value="KAA8582754.1"/>
    <property type="molecule type" value="Genomic_DNA"/>
</dbReference>
<accession>A0A5J5CMB6</accession>
<reference evidence="1 2" key="1">
    <citation type="submission" date="2019-08" db="EMBL/GenBank/DDBJ databases">
        <title>A chromosome-level genome assembly, high-density linkage maps, and genome scans reveal the genomic architecture of hybrid incompatibilities underlying speciation via character displacement in darters (Percidae: Etheostominae).</title>
        <authorList>
            <person name="Moran R.L."/>
            <person name="Catchen J.M."/>
            <person name="Fuller R.C."/>
        </authorList>
    </citation>
    <scope>NUCLEOTIDE SEQUENCE [LARGE SCALE GENOMIC DNA]</scope>
    <source>
        <strain evidence="1">EspeVRDwgs_2016</strain>
        <tissue evidence="1">Muscle</tissue>
    </source>
</reference>
<dbReference type="AlphaFoldDB" id="A0A5J5CMB6"/>
<name>A0A5J5CMB6_9PERO</name>
<gene>
    <name evidence="1" type="ORF">FQN60_006425</name>
</gene>
<evidence type="ECO:0000313" key="2">
    <source>
        <dbReference type="Proteomes" id="UP000327493"/>
    </source>
</evidence>
<protein>
    <submittedName>
        <fullName evidence="1">Uncharacterized protein</fullName>
    </submittedName>
</protein>
<keyword evidence="2" id="KW-1185">Reference proteome</keyword>
<proteinExistence type="predicted"/>
<sequence length="82" mass="9577">MNVCRTSQWDKTSQNFRMNSLQTSPVGQRRLREGRLRLHVCRLRLKTGLYKCQFFTDFGRSSGKCWLNVQGKLKNLIAARDA</sequence>